<evidence type="ECO:0000259" key="11">
    <source>
        <dbReference type="PROSITE" id="PS52020"/>
    </source>
</evidence>
<dbReference type="GO" id="GO:0016779">
    <property type="term" value="F:nucleotidyltransferase activity"/>
    <property type="evidence" value="ECO:0007669"/>
    <property type="project" value="UniProtKB-KW"/>
</dbReference>
<evidence type="ECO:0000256" key="10">
    <source>
        <dbReference type="ARBA" id="ARBA00023125"/>
    </source>
</evidence>
<dbReference type="SUPFAM" id="SSF52540">
    <property type="entry name" value="P-loop containing nucleoside triphosphate hydrolases"/>
    <property type="match status" value="1"/>
</dbReference>
<dbReference type="EMBL" id="CAJVPV010000081">
    <property type="protein sequence ID" value="CAG8441730.1"/>
    <property type="molecule type" value="Genomic_DNA"/>
</dbReference>
<dbReference type="InterPro" id="IPR027417">
    <property type="entry name" value="P-loop_NTPase"/>
</dbReference>
<evidence type="ECO:0000256" key="4">
    <source>
        <dbReference type="ARBA" id="ARBA00022722"/>
    </source>
</evidence>
<name>A0A9N8V9J3_9GLOM</name>
<dbReference type="GO" id="GO:0003677">
    <property type="term" value="F:DNA binding"/>
    <property type="evidence" value="ECO:0007669"/>
    <property type="project" value="UniProtKB-KW"/>
</dbReference>
<keyword evidence="4" id="KW-0540">Nuclease</keyword>
<keyword evidence="2" id="KW-0548">Nucleotidyltransferase</keyword>
<evidence type="ECO:0000313" key="13">
    <source>
        <dbReference type="Proteomes" id="UP000789342"/>
    </source>
</evidence>
<evidence type="ECO:0000313" key="12">
    <source>
        <dbReference type="EMBL" id="CAG8441730.1"/>
    </source>
</evidence>
<sequence length="497" mass="59020">MKDLSTKRFRRFNFTLYEHVDVSFVKLIEDKFNDSNNCIQYIIFQLEFNHHASGTGGRVHMQGFAILKDQMRIGRYNPKGEFGSGIKNIFKSNSIHIDFANGTPEQCRDYCRKKYNRCKNHDRCKCDYFNLEEICENCDDNCVRDLARVCDVNEDDTPSGPWEFGVIRCDDPIKSDRRSKRNDEIECMAKAIDKIVGGEDIDDVLVEYAPMISSRVTVNIDRIAKAVSNVNNRFEKRCWDPCNIYIFGTPGTGKTFWTSIVFPDAYKKSMDDDWKWWENYNNDHIIVINEMERGSASWKNLLNILDRVEMRVQVKGSSREYIGMYQVFTSNTGLRELYDYADDHPYYERLNGFRSVNRKFYQAIERRFNFIIEEKFQKLEFDIEFDGNITRDYALEIVRKLNRKGKLLRLGDKIIWREDFNNNDRYMVEDGDELHLDFIVYPEIIEKLNRKNHNYEIEIIEEICELRDDNGVRKRRYDFDDENSKRLKTSQGDQNIL</sequence>
<evidence type="ECO:0000256" key="5">
    <source>
        <dbReference type="ARBA" id="ARBA00022723"/>
    </source>
</evidence>
<evidence type="ECO:0000256" key="3">
    <source>
        <dbReference type="ARBA" id="ARBA00022705"/>
    </source>
</evidence>
<keyword evidence="8" id="KW-0378">Hydrolase</keyword>
<dbReference type="Gene3D" id="3.40.50.300">
    <property type="entry name" value="P-loop containing nucleotide triphosphate hydrolases"/>
    <property type="match status" value="1"/>
</dbReference>
<dbReference type="InterPro" id="IPR049912">
    <property type="entry name" value="CRESS_DNA_REP"/>
</dbReference>
<organism evidence="12 13">
    <name type="scientific">Acaulospora morrowiae</name>
    <dbReference type="NCBI Taxonomy" id="94023"/>
    <lineage>
        <taxon>Eukaryota</taxon>
        <taxon>Fungi</taxon>
        <taxon>Fungi incertae sedis</taxon>
        <taxon>Mucoromycota</taxon>
        <taxon>Glomeromycotina</taxon>
        <taxon>Glomeromycetes</taxon>
        <taxon>Diversisporales</taxon>
        <taxon>Acaulosporaceae</taxon>
        <taxon>Acaulospora</taxon>
    </lineage>
</organism>
<keyword evidence="3" id="KW-0235">DNA replication</keyword>
<evidence type="ECO:0000256" key="9">
    <source>
        <dbReference type="ARBA" id="ARBA00023124"/>
    </source>
</evidence>
<dbReference type="PROSITE" id="PS52020">
    <property type="entry name" value="CRESS_DNA_REP"/>
    <property type="match status" value="1"/>
</dbReference>
<reference evidence="12" key="1">
    <citation type="submission" date="2021-06" db="EMBL/GenBank/DDBJ databases">
        <authorList>
            <person name="Kallberg Y."/>
            <person name="Tangrot J."/>
            <person name="Rosling A."/>
        </authorList>
    </citation>
    <scope>NUCLEOTIDE SEQUENCE</scope>
    <source>
        <strain evidence="12">CL551</strain>
    </source>
</reference>
<evidence type="ECO:0000256" key="2">
    <source>
        <dbReference type="ARBA" id="ARBA00022695"/>
    </source>
</evidence>
<evidence type="ECO:0000256" key="7">
    <source>
        <dbReference type="ARBA" id="ARBA00022759"/>
    </source>
</evidence>
<evidence type="ECO:0000256" key="8">
    <source>
        <dbReference type="ARBA" id="ARBA00022801"/>
    </source>
</evidence>
<comment type="caution">
    <text evidence="12">The sequence shown here is derived from an EMBL/GenBank/DDBJ whole genome shotgun (WGS) entry which is preliminary data.</text>
</comment>
<proteinExistence type="predicted"/>
<protein>
    <submittedName>
        <fullName evidence="12">3001_t:CDS:1</fullName>
    </submittedName>
</protein>
<dbReference type="GO" id="GO:0004519">
    <property type="term" value="F:endonuclease activity"/>
    <property type="evidence" value="ECO:0007669"/>
    <property type="project" value="UniProtKB-KW"/>
</dbReference>
<dbReference type="AlphaFoldDB" id="A0A9N8V9J3"/>
<keyword evidence="5" id="KW-0479">Metal-binding</keyword>
<evidence type="ECO:0000256" key="1">
    <source>
        <dbReference type="ARBA" id="ARBA00022679"/>
    </source>
</evidence>
<keyword evidence="13" id="KW-1185">Reference proteome</keyword>
<gene>
    <name evidence="12" type="ORF">AMORRO_LOCUS336</name>
</gene>
<keyword evidence="10" id="KW-0238">DNA-binding</keyword>
<keyword evidence="6" id="KW-0547">Nucleotide-binding</keyword>
<keyword evidence="7" id="KW-0255">Endonuclease</keyword>
<dbReference type="Proteomes" id="UP000789342">
    <property type="component" value="Unassembled WGS sequence"/>
</dbReference>
<feature type="domain" description="CRESS-DNA virus Rep endonuclease" evidence="11">
    <location>
        <begin position="6"/>
        <end position="124"/>
    </location>
</feature>
<keyword evidence="9" id="KW-0190">Covalent protein-DNA linkage</keyword>
<accession>A0A9N8V9J3</accession>
<dbReference type="OrthoDB" id="2402023at2759"/>
<dbReference type="GO" id="GO:0016787">
    <property type="term" value="F:hydrolase activity"/>
    <property type="evidence" value="ECO:0007669"/>
    <property type="project" value="UniProtKB-KW"/>
</dbReference>
<evidence type="ECO:0000256" key="6">
    <source>
        <dbReference type="ARBA" id="ARBA00022741"/>
    </source>
</evidence>
<dbReference type="GO" id="GO:0046872">
    <property type="term" value="F:metal ion binding"/>
    <property type="evidence" value="ECO:0007669"/>
    <property type="project" value="UniProtKB-KW"/>
</dbReference>
<dbReference type="Gene3D" id="3.40.1310.20">
    <property type="match status" value="1"/>
</dbReference>
<dbReference type="GO" id="GO:0000166">
    <property type="term" value="F:nucleotide binding"/>
    <property type="evidence" value="ECO:0007669"/>
    <property type="project" value="UniProtKB-KW"/>
</dbReference>
<keyword evidence="1" id="KW-0808">Transferase</keyword>
<dbReference type="GO" id="GO:0006260">
    <property type="term" value="P:DNA replication"/>
    <property type="evidence" value="ECO:0007669"/>
    <property type="project" value="UniProtKB-KW"/>
</dbReference>